<dbReference type="EMBL" id="BK015194">
    <property type="protein sequence ID" value="DAD95549.1"/>
    <property type="molecule type" value="Genomic_DNA"/>
</dbReference>
<reference evidence="1" key="1">
    <citation type="journal article" date="2021" name="Proc. Natl. Acad. Sci. U.S.A.">
        <title>A Catalog of Tens of Thousands of Viruses from Human Metagenomes Reveals Hidden Associations with Chronic Diseases.</title>
        <authorList>
            <person name="Tisza M.J."/>
            <person name="Buck C.B."/>
        </authorList>
    </citation>
    <scope>NUCLEOTIDE SEQUENCE</scope>
    <source>
        <strain evidence="1">CtW7Z6</strain>
    </source>
</reference>
<proteinExistence type="predicted"/>
<protein>
    <submittedName>
        <fullName evidence="1">Uncharacterized protein</fullName>
    </submittedName>
</protein>
<evidence type="ECO:0000313" key="1">
    <source>
        <dbReference type="EMBL" id="DAD95549.1"/>
    </source>
</evidence>
<accession>A0A8S5NL66</accession>
<name>A0A8S5NL66_9CAUD</name>
<organism evidence="1">
    <name type="scientific">Myoviridae sp. ctW7Z6</name>
    <dbReference type="NCBI Taxonomy" id="2826661"/>
    <lineage>
        <taxon>Viruses</taxon>
        <taxon>Duplodnaviria</taxon>
        <taxon>Heunggongvirae</taxon>
        <taxon>Uroviricota</taxon>
        <taxon>Caudoviricetes</taxon>
    </lineage>
</organism>
<sequence>MTNKEIKHRLEELDRKESKIMFSAENTSADNLVLMSRIKTEKEYLRKILKEQEG</sequence>